<feature type="domain" description="Gamma-glutamylcyclotransferase AIG2-like" evidence="1">
    <location>
        <begin position="7"/>
        <end position="116"/>
    </location>
</feature>
<dbReference type="InterPro" id="IPR009288">
    <property type="entry name" value="AIG2-like_dom"/>
</dbReference>
<evidence type="ECO:0000313" key="3">
    <source>
        <dbReference type="Proteomes" id="UP000316770"/>
    </source>
</evidence>
<evidence type="ECO:0000313" key="2">
    <source>
        <dbReference type="EMBL" id="QDV59162.1"/>
    </source>
</evidence>
<keyword evidence="2" id="KW-0456">Lyase</keyword>
<dbReference type="GO" id="GO:0016829">
    <property type="term" value="F:lyase activity"/>
    <property type="evidence" value="ECO:0007669"/>
    <property type="project" value="UniProtKB-KW"/>
</dbReference>
<dbReference type="Proteomes" id="UP000316770">
    <property type="component" value="Chromosome"/>
</dbReference>
<dbReference type="InterPro" id="IPR013024">
    <property type="entry name" value="GGCT-like"/>
</dbReference>
<gene>
    <name evidence="2" type="primary">btrG</name>
    <name evidence="2" type="ORF">Mal33_51900</name>
</gene>
<keyword evidence="3" id="KW-1185">Reference proteome</keyword>
<dbReference type="RefSeq" id="WP_145290353.1">
    <property type="nucleotide sequence ID" value="NZ_CP036318.1"/>
</dbReference>
<dbReference type="AlphaFoldDB" id="A0A518J1F3"/>
<sequence>MGAAVNFFVYGTLKRGECRERMWPHAPLQIQAAFVRGCLYDLGPYPAMIAGGDWVAGEVWSIATQHVQQTLAVLDEIEDYDASRANNLYNRLQVPWHLRPDAAAADSKAYTYHYARTEYLMAGQRIKSPADDPVQWPSLGSTA</sequence>
<dbReference type="Pfam" id="PF06094">
    <property type="entry name" value="GGACT"/>
    <property type="match status" value="1"/>
</dbReference>
<reference evidence="2 3" key="1">
    <citation type="submission" date="2019-02" db="EMBL/GenBank/DDBJ databases">
        <title>Deep-cultivation of Planctomycetes and their phenomic and genomic characterization uncovers novel biology.</title>
        <authorList>
            <person name="Wiegand S."/>
            <person name="Jogler M."/>
            <person name="Boedeker C."/>
            <person name="Pinto D."/>
            <person name="Vollmers J."/>
            <person name="Rivas-Marin E."/>
            <person name="Kohn T."/>
            <person name="Peeters S.H."/>
            <person name="Heuer A."/>
            <person name="Rast P."/>
            <person name="Oberbeckmann S."/>
            <person name="Bunk B."/>
            <person name="Jeske O."/>
            <person name="Meyerdierks A."/>
            <person name="Storesund J.E."/>
            <person name="Kallscheuer N."/>
            <person name="Luecker S."/>
            <person name="Lage O.M."/>
            <person name="Pohl T."/>
            <person name="Merkel B.J."/>
            <person name="Hornburger P."/>
            <person name="Mueller R.-W."/>
            <person name="Bruemmer F."/>
            <person name="Labrenz M."/>
            <person name="Spormann A.M."/>
            <person name="Op den Camp H."/>
            <person name="Overmann J."/>
            <person name="Amann R."/>
            <person name="Jetten M.S.M."/>
            <person name="Mascher T."/>
            <person name="Medema M.H."/>
            <person name="Devos D.P."/>
            <person name="Kaster A.-K."/>
            <person name="Ovreas L."/>
            <person name="Rohde M."/>
            <person name="Galperin M.Y."/>
            <person name="Jogler C."/>
        </authorList>
    </citation>
    <scope>NUCLEOTIDE SEQUENCE [LARGE SCALE GENOMIC DNA]</scope>
    <source>
        <strain evidence="2 3">Mal33</strain>
    </source>
</reference>
<evidence type="ECO:0000259" key="1">
    <source>
        <dbReference type="Pfam" id="PF06094"/>
    </source>
</evidence>
<dbReference type="InterPro" id="IPR036568">
    <property type="entry name" value="GGCT-like_sf"/>
</dbReference>
<dbReference type="GO" id="GO:0016740">
    <property type="term" value="F:transferase activity"/>
    <property type="evidence" value="ECO:0007669"/>
    <property type="project" value="UniProtKB-KW"/>
</dbReference>
<dbReference type="EC" id="4.3.2.6" evidence="2"/>
<proteinExistence type="predicted"/>
<dbReference type="CDD" id="cd06661">
    <property type="entry name" value="GGCT_like"/>
    <property type="match status" value="1"/>
</dbReference>
<organism evidence="2 3">
    <name type="scientific">Rosistilla oblonga</name>
    <dbReference type="NCBI Taxonomy" id="2527990"/>
    <lineage>
        <taxon>Bacteria</taxon>
        <taxon>Pseudomonadati</taxon>
        <taxon>Planctomycetota</taxon>
        <taxon>Planctomycetia</taxon>
        <taxon>Pirellulales</taxon>
        <taxon>Pirellulaceae</taxon>
        <taxon>Rosistilla</taxon>
    </lineage>
</organism>
<protein>
    <submittedName>
        <fullName evidence="2">Gamma-L-glutamyl-butirosin B gamma-glutamyl cyclotransferase</fullName>
        <ecNumber evidence="2">4.3.2.6</ecNumber>
    </submittedName>
</protein>
<name>A0A518J1F3_9BACT</name>
<dbReference type="Gene3D" id="3.10.490.10">
    <property type="entry name" value="Gamma-glutamyl cyclotransferase-like"/>
    <property type="match status" value="1"/>
</dbReference>
<accession>A0A518J1F3</accession>
<dbReference type="SUPFAM" id="SSF110857">
    <property type="entry name" value="Gamma-glutamyl cyclotransferase-like"/>
    <property type="match status" value="1"/>
</dbReference>
<keyword evidence="2" id="KW-0808">Transferase</keyword>
<dbReference type="EMBL" id="CP036318">
    <property type="protein sequence ID" value="QDV59162.1"/>
    <property type="molecule type" value="Genomic_DNA"/>
</dbReference>